<name>A0A453H554_AEGTS</name>
<reference evidence="1" key="3">
    <citation type="journal article" date="2017" name="Nature">
        <title>Genome sequence of the progenitor of the wheat D genome Aegilops tauschii.</title>
        <authorList>
            <person name="Luo M.C."/>
            <person name="Gu Y.Q."/>
            <person name="Puiu D."/>
            <person name="Wang H."/>
            <person name="Twardziok S.O."/>
            <person name="Deal K.R."/>
            <person name="Huo N."/>
            <person name="Zhu T."/>
            <person name="Wang L."/>
            <person name="Wang Y."/>
            <person name="McGuire P.E."/>
            <person name="Liu S."/>
            <person name="Long H."/>
            <person name="Ramasamy R.K."/>
            <person name="Rodriguez J.C."/>
            <person name="Van S.L."/>
            <person name="Yuan L."/>
            <person name="Wang Z."/>
            <person name="Xia Z."/>
            <person name="Xiao L."/>
            <person name="Anderson O.D."/>
            <person name="Ouyang S."/>
            <person name="Liang Y."/>
            <person name="Zimin A.V."/>
            <person name="Pertea G."/>
            <person name="Qi P."/>
            <person name="Bennetzen J.L."/>
            <person name="Dai X."/>
            <person name="Dawson M.W."/>
            <person name="Muller H.G."/>
            <person name="Kugler K."/>
            <person name="Rivarola-Duarte L."/>
            <person name="Spannagl M."/>
            <person name="Mayer K.F.X."/>
            <person name="Lu F.H."/>
            <person name="Bevan M.W."/>
            <person name="Leroy P."/>
            <person name="Li P."/>
            <person name="You F.M."/>
            <person name="Sun Q."/>
            <person name="Liu Z."/>
            <person name="Lyons E."/>
            <person name="Wicker T."/>
            <person name="Salzberg S.L."/>
            <person name="Devos K.M."/>
            <person name="Dvorak J."/>
        </authorList>
    </citation>
    <scope>NUCLEOTIDE SEQUENCE [LARGE SCALE GENOMIC DNA]</scope>
    <source>
        <strain evidence="1">cv. AL8/78</strain>
    </source>
</reference>
<evidence type="ECO:0000313" key="2">
    <source>
        <dbReference type="Proteomes" id="UP000015105"/>
    </source>
</evidence>
<sequence length="58" mass="6916">MMVHSYLVFNSRSQMYANLYFPQISELLRRLPNVILLMLKTNDCLRAVNHALYFHSEI</sequence>
<reference evidence="2" key="1">
    <citation type="journal article" date="2014" name="Science">
        <title>Ancient hybridizations among the ancestral genomes of bread wheat.</title>
        <authorList>
            <consortium name="International Wheat Genome Sequencing Consortium,"/>
            <person name="Marcussen T."/>
            <person name="Sandve S.R."/>
            <person name="Heier L."/>
            <person name="Spannagl M."/>
            <person name="Pfeifer M."/>
            <person name="Jakobsen K.S."/>
            <person name="Wulff B.B."/>
            <person name="Steuernagel B."/>
            <person name="Mayer K.F."/>
            <person name="Olsen O.A."/>
        </authorList>
    </citation>
    <scope>NUCLEOTIDE SEQUENCE [LARGE SCALE GENOMIC DNA]</scope>
    <source>
        <strain evidence="2">cv. AL8/78</strain>
    </source>
</reference>
<reference evidence="1" key="4">
    <citation type="submission" date="2019-03" db="UniProtKB">
        <authorList>
            <consortium name="EnsemblPlants"/>
        </authorList>
    </citation>
    <scope>IDENTIFICATION</scope>
</reference>
<protein>
    <submittedName>
        <fullName evidence="1">Uncharacterized protein</fullName>
    </submittedName>
</protein>
<accession>A0A453H554</accession>
<dbReference type="EnsemblPlants" id="AET4Gv20068300.8">
    <property type="protein sequence ID" value="AET4Gv20068300.8"/>
    <property type="gene ID" value="AET4Gv20068300"/>
</dbReference>
<organism evidence="1 2">
    <name type="scientific">Aegilops tauschii subsp. strangulata</name>
    <name type="common">Goatgrass</name>
    <dbReference type="NCBI Taxonomy" id="200361"/>
    <lineage>
        <taxon>Eukaryota</taxon>
        <taxon>Viridiplantae</taxon>
        <taxon>Streptophyta</taxon>
        <taxon>Embryophyta</taxon>
        <taxon>Tracheophyta</taxon>
        <taxon>Spermatophyta</taxon>
        <taxon>Magnoliopsida</taxon>
        <taxon>Liliopsida</taxon>
        <taxon>Poales</taxon>
        <taxon>Poaceae</taxon>
        <taxon>BOP clade</taxon>
        <taxon>Pooideae</taxon>
        <taxon>Triticodae</taxon>
        <taxon>Triticeae</taxon>
        <taxon>Triticinae</taxon>
        <taxon>Aegilops</taxon>
    </lineage>
</organism>
<evidence type="ECO:0000313" key="1">
    <source>
        <dbReference type="EnsemblPlants" id="AET4Gv20068300.8"/>
    </source>
</evidence>
<dbReference type="AlphaFoldDB" id="A0A453H554"/>
<dbReference type="Proteomes" id="UP000015105">
    <property type="component" value="Chromosome 4D"/>
</dbReference>
<dbReference type="Gramene" id="AET4Gv20068300.8">
    <property type="protein sequence ID" value="AET4Gv20068300.8"/>
    <property type="gene ID" value="AET4Gv20068300"/>
</dbReference>
<proteinExistence type="predicted"/>
<keyword evidence="2" id="KW-1185">Reference proteome</keyword>
<reference evidence="2" key="2">
    <citation type="journal article" date="2017" name="Nat. Plants">
        <title>The Aegilops tauschii genome reveals multiple impacts of transposons.</title>
        <authorList>
            <person name="Zhao G."/>
            <person name="Zou C."/>
            <person name="Li K."/>
            <person name="Wang K."/>
            <person name="Li T."/>
            <person name="Gao L."/>
            <person name="Zhang X."/>
            <person name="Wang H."/>
            <person name="Yang Z."/>
            <person name="Liu X."/>
            <person name="Jiang W."/>
            <person name="Mao L."/>
            <person name="Kong X."/>
            <person name="Jiao Y."/>
            <person name="Jia J."/>
        </authorList>
    </citation>
    <scope>NUCLEOTIDE SEQUENCE [LARGE SCALE GENOMIC DNA]</scope>
    <source>
        <strain evidence="2">cv. AL8/78</strain>
    </source>
</reference>
<reference evidence="1" key="5">
    <citation type="journal article" date="2021" name="G3 (Bethesda)">
        <title>Aegilops tauschii genome assembly Aet v5.0 features greater sequence contiguity and improved annotation.</title>
        <authorList>
            <person name="Wang L."/>
            <person name="Zhu T."/>
            <person name="Rodriguez J.C."/>
            <person name="Deal K.R."/>
            <person name="Dubcovsky J."/>
            <person name="McGuire P.E."/>
            <person name="Lux T."/>
            <person name="Spannagl M."/>
            <person name="Mayer K.F.X."/>
            <person name="Baldrich P."/>
            <person name="Meyers B.C."/>
            <person name="Huo N."/>
            <person name="Gu Y.Q."/>
            <person name="Zhou H."/>
            <person name="Devos K.M."/>
            <person name="Bennetzen J.L."/>
            <person name="Unver T."/>
            <person name="Budak H."/>
            <person name="Gulick P.J."/>
            <person name="Galiba G."/>
            <person name="Kalapos B."/>
            <person name="Nelson D.R."/>
            <person name="Li P."/>
            <person name="You F.M."/>
            <person name="Luo M.C."/>
            <person name="Dvorak J."/>
        </authorList>
    </citation>
    <scope>NUCLEOTIDE SEQUENCE [LARGE SCALE GENOMIC DNA]</scope>
    <source>
        <strain evidence="1">cv. AL8/78</strain>
    </source>
</reference>